<dbReference type="OrthoDB" id="37659at2759"/>
<reference evidence="4 5" key="1">
    <citation type="journal article" date="2020" name="ISME J.">
        <title>Uncovering the hidden diversity of litter-decomposition mechanisms in mushroom-forming fungi.</title>
        <authorList>
            <person name="Floudas D."/>
            <person name="Bentzer J."/>
            <person name="Ahren D."/>
            <person name="Johansson T."/>
            <person name="Persson P."/>
            <person name="Tunlid A."/>
        </authorList>
    </citation>
    <scope>NUCLEOTIDE SEQUENCE [LARGE SCALE GENOMIC DNA]</scope>
    <source>
        <strain evidence="4 5">CBS 146.42</strain>
    </source>
</reference>
<dbReference type="Pfam" id="PF00106">
    <property type="entry name" value="adh_short"/>
    <property type="match status" value="1"/>
</dbReference>
<evidence type="ECO:0000313" key="4">
    <source>
        <dbReference type="EMBL" id="KAF5355744.1"/>
    </source>
</evidence>
<proteinExistence type="inferred from homology"/>
<dbReference type="PRINTS" id="PR00081">
    <property type="entry name" value="GDHRDH"/>
</dbReference>
<evidence type="ECO:0000256" key="3">
    <source>
        <dbReference type="ARBA" id="ARBA00023002"/>
    </source>
</evidence>
<dbReference type="SUPFAM" id="SSF51735">
    <property type="entry name" value="NAD(P)-binding Rossmann-fold domains"/>
    <property type="match status" value="1"/>
</dbReference>
<evidence type="ECO:0000256" key="2">
    <source>
        <dbReference type="ARBA" id="ARBA00022857"/>
    </source>
</evidence>
<dbReference type="InterPro" id="IPR036291">
    <property type="entry name" value="NAD(P)-bd_dom_sf"/>
</dbReference>
<name>A0A8H5D8V5_9AGAR</name>
<dbReference type="EMBL" id="JAACJO010000007">
    <property type="protein sequence ID" value="KAF5355744.1"/>
    <property type="molecule type" value="Genomic_DNA"/>
</dbReference>
<keyword evidence="3" id="KW-0560">Oxidoreductase</keyword>
<dbReference type="InterPro" id="IPR020904">
    <property type="entry name" value="Sc_DH/Rdtase_CS"/>
</dbReference>
<dbReference type="AlphaFoldDB" id="A0A8H5D8V5"/>
<keyword evidence="5" id="KW-1185">Reference proteome</keyword>
<comment type="caution">
    <text evidence="4">The sequence shown here is derived from an EMBL/GenBank/DDBJ whole genome shotgun (WGS) entry which is preliminary data.</text>
</comment>
<organism evidence="4 5">
    <name type="scientific">Leucocoprinus leucothites</name>
    <dbReference type="NCBI Taxonomy" id="201217"/>
    <lineage>
        <taxon>Eukaryota</taxon>
        <taxon>Fungi</taxon>
        <taxon>Dikarya</taxon>
        <taxon>Basidiomycota</taxon>
        <taxon>Agaricomycotina</taxon>
        <taxon>Agaricomycetes</taxon>
        <taxon>Agaricomycetidae</taxon>
        <taxon>Agaricales</taxon>
        <taxon>Agaricineae</taxon>
        <taxon>Agaricaceae</taxon>
        <taxon>Leucocoprinus</taxon>
    </lineage>
</organism>
<evidence type="ECO:0008006" key="6">
    <source>
        <dbReference type="Google" id="ProtNLM"/>
    </source>
</evidence>
<dbReference type="Proteomes" id="UP000559027">
    <property type="component" value="Unassembled WGS sequence"/>
</dbReference>
<accession>A0A8H5D8V5</accession>
<evidence type="ECO:0000313" key="5">
    <source>
        <dbReference type="Proteomes" id="UP000559027"/>
    </source>
</evidence>
<dbReference type="Gene3D" id="3.40.50.720">
    <property type="entry name" value="NAD(P)-binding Rossmann-like Domain"/>
    <property type="match status" value="1"/>
</dbReference>
<dbReference type="InterPro" id="IPR002347">
    <property type="entry name" value="SDR_fam"/>
</dbReference>
<gene>
    <name evidence="4" type="ORF">D9756_003933</name>
</gene>
<sequence>MPGIEQSKCILVTGATAGIGRSLALALARLPSKPQVIATGRRQHRLDELKSAGLEVVQLELDTDAASLKKFVDSNLEKYPQLDAVILNAGVQYEFYFDKEIDVSSGSYPMRGLPLIPTTIPEFQAELNINYTSITTIVAYLLPHFLKLSDAGRPSFIVPVTAGLGIVPAVWCPGYSASKAALRSFTLSLRVQLQDKGTKVNVLEIIPPLVESELHDEAGTTENLTNFWMPLDKYTELTIEGLKKGDLTITTGNSLTWYEKHENGKEENAHQYLGMRKKW</sequence>
<dbReference type="GO" id="GO:0016491">
    <property type="term" value="F:oxidoreductase activity"/>
    <property type="evidence" value="ECO:0007669"/>
    <property type="project" value="UniProtKB-KW"/>
</dbReference>
<protein>
    <recommendedName>
        <fullName evidence="6">NAD(P)-binding protein</fullName>
    </recommendedName>
</protein>
<keyword evidence="2" id="KW-0521">NADP</keyword>
<comment type="similarity">
    <text evidence="1">Belongs to the short-chain dehydrogenases/reductases (SDR) family.</text>
</comment>
<dbReference type="PANTHER" id="PTHR44169">
    <property type="entry name" value="NADPH-DEPENDENT 1-ACYLDIHYDROXYACETONE PHOSPHATE REDUCTASE"/>
    <property type="match status" value="1"/>
</dbReference>
<dbReference type="PROSITE" id="PS00061">
    <property type="entry name" value="ADH_SHORT"/>
    <property type="match status" value="1"/>
</dbReference>
<evidence type="ECO:0000256" key="1">
    <source>
        <dbReference type="ARBA" id="ARBA00006484"/>
    </source>
</evidence>
<dbReference type="PANTHER" id="PTHR44169:SF6">
    <property type="entry name" value="NADPH-DEPENDENT 1-ACYLDIHYDROXYACETONE PHOSPHATE REDUCTASE"/>
    <property type="match status" value="1"/>
</dbReference>